<dbReference type="PANTHER" id="PTHR11061:SF30">
    <property type="entry name" value="TRNA (URACIL(54)-C(5))-METHYLTRANSFERASE"/>
    <property type="match status" value="1"/>
</dbReference>
<evidence type="ECO:0000256" key="5">
    <source>
        <dbReference type="PROSITE-ProRule" id="PRU10015"/>
    </source>
</evidence>
<feature type="binding site" evidence="4">
    <location>
        <position position="306"/>
    </location>
    <ligand>
        <name>S-adenosyl-L-methionine</name>
        <dbReference type="ChEBI" id="CHEBI:59789"/>
    </ligand>
</feature>
<dbReference type="SUPFAM" id="SSF53335">
    <property type="entry name" value="S-adenosyl-L-methionine-dependent methyltransferases"/>
    <property type="match status" value="1"/>
</dbReference>
<dbReference type="Gene3D" id="2.40.50.1070">
    <property type="match status" value="1"/>
</dbReference>
<dbReference type="InterPro" id="IPR030391">
    <property type="entry name" value="MeTrfase_TrmA_CS"/>
</dbReference>
<dbReference type="Proteomes" id="UP001172082">
    <property type="component" value="Unassembled WGS sequence"/>
</dbReference>
<dbReference type="InterPro" id="IPR010280">
    <property type="entry name" value="U5_MeTrfase_fam"/>
</dbReference>
<accession>A0ABT8KKL8</accession>
<protein>
    <submittedName>
        <fullName evidence="7">23S rRNA (Uracil(1939)-C(5))-methyltransferase RlmD</fullName>
        <ecNumber evidence="7">2.1.1.190</ecNumber>
    </submittedName>
</protein>
<feature type="binding site" evidence="4">
    <location>
        <position position="405"/>
    </location>
    <ligand>
        <name>S-adenosyl-L-methionine</name>
        <dbReference type="ChEBI" id="CHEBI:59789"/>
    </ligand>
</feature>
<comment type="caution">
    <text evidence="7">The sequence shown here is derived from an EMBL/GenBank/DDBJ whole genome shotgun (WGS) entry which is preliminary data.</text>
</comment>
<gene>
    <name evidence="7" type="primary">rlmD</name>
    <name evidence="7" type="ORF">QQ008_07810</name>
</gene>
<dbReference type="PANTHER" id="PTHR11061">
    <property type="entry name" value="RNA M5U METHYLTRANSFERASE"/>
    <property type="match status" value="1"/>
</dbReference>
<dbReference type="InterPro" id="IPR029063">
    <property type="entry name" value="SAM-dependent_MTases_sf"/>
</dbReference>
<keyword evidence="1 4" id="KW-0489">Methyltransferase</keyword>
<organism evidence="7 8">
    <name type="scientific">Splendidivirga corallicola</name>
    <dbReference type="NCBI Taxonomy" id="3051826"/>
    <lineage>
        <taxon>Bacteria</taxon>
        <taxon>Pseudomonadati</taxon>
        <taxon>Bacteroidota</taxon>
        <taxon>Cytophagia</taxon>
        <taxon>Cytophagales</taxon>
        <taxon>Splendidivirgaceae</taxon>
        <taxon>Splendidivirga</taxon>
    </lineage>
</organism>
<dbReference type="PROSITE" id="PS01230">
    <property type="entry name" value="TRMA_1"/>
    <property type="match status" value="1"/>
</dbReference>
<evidence type="ECO:0000256" key="3">
    <source>
        <dbReference type="ARBA" id="ARBA00022691"/>
    </source>
</evidence>
<dbReference type="Pfam" id="PF01938">
    <property type="entry name" value="TRAM"/>
    <property type="match status" value="1"/>
</dbReference>
<feature type="active site" description="Nucleophile" evidence="4">
    <location>
        <position position="432"/>
    </location>
</feature>
<feature type="active site" evidence="5">
    <location>
        <position position="432"/>
    </location>
</feature>
<proteinExistence type="inferred from homology"/>
<name>A0ABT8KKL8_9BACT</name>
<keyword evidence="2 4" id="KW-0808">Transferase</keyword>
<reference evidence="7" key="1">
    <citation type="submission" date="2023-06" db="EMBL/GenBank/DDBJ databases">
        <title>Genomic of Parafulvivirga corallium.</title>
        <authorList>
            <person name="Wang G."/>
        </authorList>
    </citation>
    <scope>NUCLEOTIDE SEQUENCE</scope>
    <source>
        <strain evidence="7">BMA10</strain>
    </source>
</reference>
<evidence type="ECO:0000256" key="1">
    <source>
        <dbReference type="ARBA" id="ARBA00022603"/>
    </source>
</evidence>
<evidence type="ECO:0000313" key="8">
    <source>
        <dbReference type="Proteomes" id="UP001172082"/>
    </source>
</evidence>
<evidence type="ECO:0000256" key="4">
    <source>
        <dbReference type="PROSITE-ProRule" id="PRU01024"/>
    </source>
</evidence>
<dbReference type="EMBL" id="JAUJEA010000002">
    <property type="protein sequence ID" value="MDN5201261.1"/>
    <property type="molecule type" value="Genomic_DNA"/>
</dbReference>
<dbReference type="InterPro" id="IPR012340">
    <property type="entry name" value="NA-bd_OB-fold"/>
</dbReference>
<dbReference type="PROSITE" id="PS01231">
    <property type="entry name" value="TRMA_2"/>
    <property type="match status" value="1"/>
</dbReference>
<dbReference type="GO" id="GO:0008168">
    <property type="term" value="F:methyltransferase activity"/>
    <property type="evidence" value="ECO:0007669"/>
    <property type="project" value="UniProtKB-KW"/>
</dbReference>
<dbReference type="RefSeq" id="WP_346751287.1">
    <property type="nucleotide sequence ID" value="NZ_JAUJEA010000002.1"/>
</dbReference>
<dbReference type="Pfam" id="PF05958">
    <property type="entry name" value="tRNA_U5-meth_tr"/>
    <property type="match status" value="1"/>
</dbReference>
<dbReference type="PROSITE" id="PS50926">
    <property type="entry name" value="TRAM"/>
    <property type="match status" value="1"/>
</dbReference>
<feature type="binding site" evidence="4">
    <location>
        <position position="356"/>
    </location>
    <ligand>
        <name>S-adenosyl-L-methionine</name>
        <dbReference type="ChEBI" id="CHEBI:59789"/>
    </ligand>
</feature>
<dbReference type="InterPro" id="IPR002792">
    <property type="entry name" value="TRAM_dom"/>
</dbReference>
<dbReference type="Gene3D" id="3.40.50.150">
    <property type="entry name" value="Vaccinia Virus protein VP39"/>
    <property type="match status" value="1"/>
</dbReference>
<dbReference type="EC" id="2.1.1.190" evidence="7"/>
<evidence type="ECO:0000313" key="7">
    <source>
        <dbReference type="EMBL" id="MDN5201261.1"/>
    </source>
</evidence>
<feature type="binding site" evidence="4">
    <location>
        <position position="335"/>
    </location>
    <ligand>
        <name>S-adenosyl-L-methionine</name>
        <dbReference type="ChEBI" id="CHEBI:59789"/>
    </ligand>
</feature>
<sequence>MKNITQNTVIKNVQIESMTAEGKCVARIDGQVVFVEKVAPGDVVDLKITGKRKKFLHAQPTDFQSYSEHREKPFCEHFGVCGGCKWQHINYETQLFYKRQQVIDSLERIAKVNLPEIEPIIPSGETAYYRNKLEFTFSNKRWLTYEEVRSDQELDRNALGFHMPGRFDKIIDIEHCHLQQDPSNEIRLALKEYAKKNQLDFYELSKFRGLLRNLIVRTSNIGEIMVIVQFGANEPTSIESVMQFLKEKFPQITSLQYVINTKGNETFHDLEVVRYSGQPYIIEEMDAGNGGKEVLKFQIGPKSFFQTNSGQAQKLYEITKKYAQLSGDEIVYDLYTGTGTIANFVARSAQKVIGLEYVEQAIEDAKVNSKINKIDNTDFFAGDIKDLLNTSFLDKHGYPNVIITDPPRAGMHVNVIDMLLKAEAEKIVYVSCNPGTQARDLALLDSKYKVEAVQPVDMFPHTHHTECVVLLELRE</sequence>
<dbReference type="NCBIfam" id="TIGR00479">
    <property type="entry name" value="rumA"/>
    <property type="match status" value="1"/>
</dbReference>
<comment type="similarity">
    <text evidence="4">Belongs to the class I-like SAM-binding methyltransferase superfamily. RNA M5U methyltransferase family.</text>
</comment>
<dbReference type="InterPro" id="IPR030390">
    <property type="entry name" value="MeTrfase_TrmA_AS"/>
</dbReference>
<keyword evidence="8" id="KW-1185">Reference proteome</keyword>
<dbReference type="CDD" id="cd02440">
    <property type="entry name" value="AdoMet_MTases"/>
    <property type="match status" value="1"/>
</dbReference>
<evidence type="ECO:0000259" key="6">
    <source>
        <dbReference type="PROSITE" id="PS50926"/>
    </source>
</evidence>
<feature type="domain" description="TRAM" evidence="6">
    <location>
        <begin position="3"/>
        <end position="62"/>
    </location>
</feature>
<dbReference type="GO" id="GO:0032259">
    <property type="term" value="P:methylation"/>
    <property type="evidence" value="ECO:0007669"/>
    <property type="project" value="UniProtKB-KW"/>
</dbReference>
<dbReference type="Gene3D" id="2.40.50.140">
    <property type="entry name" value="Nucleic acid-binding proteins"/>
    <property type="match status" value="1"/>
</dbReference>
<dbReference type="SUPFAM" id="SSF50249">
    <property type="entry name" value="Nucleic acid-binding proteins"/>
    <property type="match status" value="1"/>
</dbReference>
<keyword evidence="3 4" id="KW-0949">S-adenosyl-L-methionine</keyword>
<evidence type="ECO:0000256" key="2">
    <source>
        <dbReference type="ARBA" id="ARBA00022679"/>
    </source>
</evidence>
<dbReference type="PROSITE" id="PS51687">
    <property type="entry name" value="SAM_MT_RNA_M5U"/>
    <property type="match status" value="1"/>
</dbReference>